<dbReference type="EMBL" id="CP069534">
    <property type="protein sequence ID" value="QRP71316.1"/>
    <property type="molecule type" value="Genomic_DNA"/>
</dbReference>
<protein>
    <submittedName>
        <fullName evidence="2">DUF3027 domain-containing protein</fullName>
    </submittedName>
</protein>
<dbReference type="InterPro" id="IPR021391">
    <property type="entry name" value="DUF3027"/>
</dbReference>
<sequence>MLTGATDVDEPDDEVVAVPLGGVGEQPSSAKQQMSALKAGRKCPMCTIVPGMLNNRGVTRRKESNRRAGARGGHTGANAERAESTAAGTPQGDNSPLVSSIAEKIARGAATEMGEGKVGAHIGVECLDDEVAIHRFAADVPGYRGWEWNVVVAVAHGSTFVTVNEVTLMPGRDALRAPRWVPYSERVQPGDLTPGGQLPPAEGDLRLTDAGEGVSFTGVRTTRGKAKKGKDITRRGLNETLARWRKGAYGPTSEFAEKAALSCITCAFYLPLDSEVSDSFGVCANEYSADGHVVHASFGCGAHSDTPPMETLGQRVASPFDDEKEIRL</sequence>
<organism evidence="2 4">
    <name type="scientific">Corynebacterium glucuronolyticum</name>
    <dbReference type="NCBI Taxonomy" id="39791"/>
    <lineage>
        <taxon>Bacteria</taxon>
        <taxon>Bacillati</taxon>
        <taxon>Actinomycetota</taxon>
        <taxon>Actinomycetes</taxon>
        <taxon>Mycobacteriales</taxon>
        <taxon>Corynebacteriaceae</taxon>
        <taxon>Corynebacterium</taxon>
    </lineage>
</organism>
<dbReference type="Pfam" id="PF11228">
    <property type="entry name" value="DUF3027"/>
    <property type="match status" value="1"/>
</dbReference>
<feature type="compositionally biased region" description="Polar residues" evidence="1">
    <location>
        <begin position="86"/>
        <end position="97"/>
    </location>
</feature>
<evidence type="ECO:0000313" key="4">
    <source>
        <dbReference type="Proteomes" id="UP000596145"/>
    </source>
</evidence>
<accession>A0A7T4JUT0</accession>
<proteinExistence type="predicted"/>
<dbReference type="Proteomes" id="UP000596145">
    <property type="component" value="Chromosome"/>
</dbReference>
<evidence type="ECO:0000256" key="1">
    <source>
        <dbReference type="SAM" id="MobiDB-lite"/>
    </source>
</evidence>
<dbReference type="Proteomes" id="UP000617681">
    <property type="component" value="Chromosome"/>
</dbReference>
<gene>
    <name evidence="2" type="ORF">I6I10_12105</name>
    <name evidence="3" type="ORF">I6J21_04010</name>
</gene>
<dbReference type="OrthoDB" id="3210158at2"/>
<name>A0A7T4JUT0_9CORY</name>
<dbReference type="AlphaFoldDB" id="A0A7T4JUT0"/>
<reference evidence="2 4" key="1">
    <citation type="submission" date="2020-12" db="EMBL/GenBank/DDBJ databases">
        <title>FDA dAtabase for Regulatory Grade micrObial Sequences (FDA-ARGOS): Supporting development and validation of Infectious Disease Dx tests.</title>
        <authorList>
            <person name="Sproer C."/>
            <person name="Gronow S."/>
            <person name="Severitt S."/>
            <person name="Schroder I."/>
            <person name="Tallon L."/>
            <person name="Sadzewicz L."/>
            <person name="Zhao X."/>
            <person name="Boylan J."/>
            <person name="Ott S."/>
            <person name="Bowen H."/>
            <person name="Vavikolanu K."/>
            <person name="Mehta A."/>
            <person name="Aluvathingal J."/>
            <person name="Nadendla S."/>
            <person name="Lowell S."/>
            <person name="Myers T."/>
            <person name="Yan Y."/>
            <person name="Sichtig H."/>
        </authorList>
    </citation>
    <scope>NUCLEOTIDE SEQUENCE [LARGE SCALE GENOMIC DNA]</scope>
    <source>
        <strain evidence="2 4">FDAARGOS_1053</strain>
        <strain evidence="3">FDAARGOS_1191</strain>
    </source>
</reference>
<evidence type="ECO:0000313" key="2">
    <source>
        <dbReference type="EMBL" id="QQB46172.1"/>
    </source>
</evidence>
<feature type="region of interest" description="Disordered" evidence="1">
    <location>
        <begin position="54"/>
        <end position="97"/>
    </location>
</feature>
<dbReference type="EMBL" id="CP066007">
    <property type="protein sequence ID" value="QQB46172.1"/>
    <property type="molecule type" value="Genomic_DNA"/>
</dbReference>
<evidence type="ECO:0000313" key="3">
    <source>
        <dbReference type="EMBL" id="QRP71316.1"/>
    </source>
</evidence>